<gene>
    <name evidence="23" type="primary">AQP4</name>
</gene>
<keyword evidence="24" id="KW-1185">Reference proteome</keyword>
<evidence type="ECO:0000256" key="11">
    <source>
        <dbReference type="ARBA" id="ARBA00022753"/>
    </source>
</evidence>
<dbReference type="Proteomes" id="UP000694406">
    <property type="component" value="Unplaced"/>
</dbReference>
<keyword evidence="11" id="KW-0967">Endosome</keyword>
<feature type="transmembrane region" description="Helical" evidence="22">
    <location>
        <begin position="94"/>
        <end position="114"/>
    </location>
</feature>
<dbReference type="GO" id="GO:0051289">
    <property type="term" value="P:protein homotetramerization"/>
    <property type="evidence" value="ECO:0007669"/>
    <property type="project" value="Ensembl"/>
</dbReference>
<protein>
    <recommendedName>
        <fullName evidence="18">Aquaporin-4</fullName>
    </recommendedName>
</protein>
<evidence type="ECO:0000256" key="7">
    <source>
        <dbReference type="ARBA" id="ARBA00022475"/>
    </source>
</evidence>
<dbReference type="PROSITE" id="PS00221">
    <property type="entry name" value="MIP"/>
    <property type="match status" value="1"/>
</dbReference>
<keyword evidence="16" id="KW-0966">Cell projection</keyword>
<keyword evidence="15" id="KW-0325">Glycoprotein</keyword>
<proteinExistence type="inferred from homology"/>
<evidence type="ECO:0000256" key="10">
    <source>
        <dbReference type="ARBA" id="ARBA00022737"/>
    </source>
</evidence>
<evidence type="ECO:0000256" key="6">
    <source>
        <dbReference type="ARBA" id="ARBA00022448"/>
    </source>
</evidence>
<feature type="region of interest" description="Disordered" evidence="21">
    <location>
        <begin position="222"/>
        <end position="241"/>
    </location>
</feature>
<keyword evidence="12 22" id="KW-1133">Transmembrane helix</keyword>
<dbReference type="PANTHER" id="PTHR19139:SF34">
    <property type="entry name" value="AQUAPORIN-4"/>
    <property type="match status" value="1"/>
</dbReference>
<evidence type="ECO:0000256" key="9">
    <source>
        <dbReference type="ARBA" id="ARBA00022692"/>
    </source>
</evidence>
<evidence type="ECO:0000256" key="12">
    <source>
        <dbReference type="ARBA" id="ARBA00022989"/>
    </source>
</evidence>
<comment type="subcellular location">
    <subcellularLocation>
        <location evidence="3">Basolateral cell membrane</location>
        <topology evidence="3">Multi-pass membrane protein</topology>
    </subcellularLocation>
    <subcellularLocation>
        <location evidence="2">Cell membrane</location>
        <location evidence="2">Sarcolemma</location>
        <topology evidence="2">Multi-pass membrane protein</topology>
    </subcellularLocation>
    <subcellularLocation>
        <location evidence="1">Cell projection</location>
    </subcellularLocation>
    <subcellularLocation>
        <location evidence="4">Endosome membrane</location>
    </subcellularLocation>
</comment>
<evidence type="ECO:0000256" key="17">
    <source>
        <dbReference type="ARBA" id="ARBA00023288"/>
    </source>
</evidence>
<dbReference type="GO" id="GO:0042383">
    <property type="term" value="C:sarcolemma"/>
    <property type="evidence" value="ECO:0007669"/>
    <property type="project" value="UniProtKB-SubCell"/>
</dbReference>
<evidence type="ECO:0000313" key="24">
    <source>
        <dbReference type="Proteomes" id="UP000694406"/>
    </source>
</evidence>
<comment type="subunit">
    <text evidence="19">Homotetramer. The tetramers can form oligomeric arrays in membranes. The size of the oligomers differs between tissues and is smaller in skeletal muscle than in brain. Interaction between AQP4 oligomeric arrays in close-by cells can contribute to cell-cell adhesion. Part of a complex containing MLC1, TRPV4, HEPACAM and ATP1B1.</text>
</comment>
<evidence type="ECO:0000256" key="5">
    <source>
        <dbReference type="ARBA" id="ARBA00006175"/>
    </source>
</evidence>
<dbReference type="GO" id="GO:0015250">
    <property type="term" value="F:water channel activity"/>
    <property type="evidence" value="ECO:0007669"/>
    <property type="project" value="Ensembl"/>
</dbReference>
<organism evidence="23 24">
    <name type="scientific">Laticauda laticaudata</name>
    <name type="common">Blue-ringed sea krait</name>
    <name type="synonym">Blue-lipped sea krait</name>
    <dbReference type="NCBI Taxonomy" id="8630"/>
    <lineage>
        <taxon>Eukaryota</taxon>
        <taxon>Metazoa</taxon>
        <taxon>Chordata</taxon>
        <taxon>Craniata</taxon>
        <taxon>Vertebrata</taxon>
        <taxon>Euteleostomi</taxon>
        <taxon>Lepidosauria</taxon>
        <taxon>Squamata</taxon>
        <taxon>Bifurcata</taxon>
        <taxon>Unidentata</taxon>
        <taxon>Episquamata</taxon>
        <taxon>Toxicofera</taxon>
        <taxon>Serpentes</taxon>
        <taxon>Colubroidea</taxon>
        <taxon>Elapidae</taxon>
        <taxon>Laticaudinae</taxon>
        <taxon>Laticauda</taxon>
    </lineage>
</organism>
<dbReference type="Gene3D" id="1.20.1080.10">
    <property type="entry name" value="Glycerol uptake facilitator protein"/>
    <property type="match status" value="2"/>
</dbReference>
<dbReference type="PRINTS" id="PR00783">
    <property type="entry name" value="MINTRINSICP"/>
</dbReference>
<evidence type="ECO:0000256" key="4">
    <source>
        <dbReference type="ARBA" id="ARBA00004608"/>
    </source>
</evidence>
<evidence type="ECO:0000256" key="2">
    <source>
        <dbReference type="ARBA" id="ARBA00004415"/>
    </source>
</evidence>
<keyword evidence="7" id="KW-1003">Cell membrane</keyword>
<keyword evidence="6 20" id="KW-0813">Transport</keyword>
<dbReference type="Pfam" id="PF00230">
    <property type="entry name" value="MIP"/>
    <property type="match status" value="2"/>
</dbReference>
<comment type="similarity">
    <text evidence="5 20">Belongs to the MIP/aquaporin (TC 1.A.8) family.</text>
</comment>
<dbReference type="InterPro" id="IPR034294">
    <property type="entry name" value="Aquaporin_transptr"/>
</dbReference>
<dbReference type="GO" id="GO:0010008">
    <property type="term" value="C:endosome membrane"/>
    <property type="evidence" value="ECO:0007669"/>
    <property type="project" value="UniProtKB-SubCell"/>
</dbReference>
<evidence type="ECO:0000256" key="21">
    <source>
        <dbReference type="SAM" id="MobiDB-lite"/>
    </source>
</evidence>
<reference evidence="23" key="2">
    <citation type="submission" date="2025-09" db="UniProtKB">
        <authorList>
            <consortium name="Ensembl"/>
        </authorList>
    </citation>
    <scope>IDENTIFICATION</scope>
</reference>
<dbReference type="AlphaFoldDB" id="A0A8C5SPV4"/>
<evidence type="ECO:0000256" key="20">
    <source>
        <dbReference type="RuleBase" id="RU000477"/>
    </source>
</evidence>
<evidence type="ECO:0000256" key="8">
    <source>
        <dbReference type="ARBA" id="ARBA00022553"/>
    </source>
</evidence>
<evidence type="ECO:0000256" key="15">
    <source>
        <dbReference type="ARBA" id="ARBA00023180"/>
    </source>
</evidence>
<evidence type="ECO:0000256" key="3">
    <source>
        <dbReference type="ARBA" id="ARBA00004554"/>
    </source>
</evidence>
<evidence type="ECO:0000256" key="16">
    <source>
        <dbReference type="ARBA" id="ARBA00023273"/>
    </source>
</evidence>
<keyword evidence="17" id="KW-0449">Lipoprotein</keyword>
<keyword evidence="13 22" id="KW-0472">Membrane</keyword>
<accession>A0A8C5SPV4</accession>
<feature type="transmembrane region" description="Helical" evidence="22">
    <location>
        <begin position="154"/>
        <end position="176"/>
    </location>
</feature>
<reference evidence="23" key="1">
    <citation type="submission" date="2025-08" db="UniProtKB">
        <authorList>
            <consortium name="Ensembl"/>
        </authorList>
    </citation>
    <scope>IDENTIFICATION</scope>
</reference>
<keyword evidence="9 20" id="KW-0812">Transmembrane</keyword>
<keyword evidence="8" id="KW-0597">Phosphoprotein</keyword>
<dbReference type="GO" id="GO:0071346">
    <property type="term" value="P:cellular response to type II interferon"/>
    <property type="evidence" value="ECO:0007669"/>
    <property type="project" value="Ensembl"/>
</dbReference>
<dbReference type="InterPro" id="IPR022357">
    <property type="entry name" value="MIP_CS"/>
</dbReference>
<dbReference type="GO" id="GO:0042995">
    <property type="term" value="C:cell projection"/>
    <property type="evidence" value="ECO:0007669"/>
    <property type="project" value="UniProtKB-SubCell"/>
</dbReference>
<dbReference type="GO" id="GO:0009897">
    <property type="term" value="C:external side of plasma membrane"/>
    <property type="evidence" value="ECO:0007669"/>
    <property type="project" value="Ensembl"/>
</dbReference>
<name>A0A8C5SPV4_LATLA</name>
<evidence type="ECO:0000256" key="14">
    <source>
        <dbReference type="ARBA" id="ARBA00023139"/>
    </source>
</evidence>
<sequence length="241" mass="26185">MAAFKGIWTKSFWKSVSAEFLAMLIFVFLSLGSTINWGGIEKPLPVDMVLISLCFGLSIATMVQCIGHISGGHINPAVTVAMVCTRKISLAKSVFYITAQCLGAIAGAGILYLVTPSSVIGGLGVTQISYTGASMNPARSFGPAVIMGNWKDHWVYWLGPIIGAVLAGALYQYVYCPDDDLKHTFKETQQSKGKYIEVEDPKSQRETDDLIQKPGMVHFIDLERGDDKKGRDPTDEVLSSV</sequence>
<evidence type="ECO:0000256" key="22">
    <source>
        <dbReference type="SAM" id="Phobius"/>
    </source>
</evidence>
<dbReference type="GO" id="GO:0016323">
    <property type="term" value="C:basolateral plasma membrane"/>
    <property type="evidence" value="ECO:0007669"/>
    <property type="project" value="UniProtKB-SubCell"/>
</dbReference>
<feature type="compositionally biased region" description="Basic and acidic residues" evidence="21">
    <location>
        <begin position="222"/>
        <end position="234"/>
    </location>
</feature>
<keyword evidence="10" id="KW-0677">Repeat</keyword>
<evidence type="ECO:0000256" key="18">
    <source>
        <dbReference type="ARBA" id="ARBA00040878"/>
    </source>
</evidence>
<evidence type="ECO:0000256" key="13">
    <source>
        <dbReference type="ARBA" id="ARBA00023136"/>
    </source>
</evidence>
<dbReference type="SUPFAM" id="SSF81338">
    <property type="entry name" value="Aquaporin-like"/>
    <property type="match status" value="1"/>
</dbReference>
<feature type="transmembrane region" description="Helical" evidence="22">
    <location>
        <begin position="46"/>
        <end position="66"/>
    </location>
</feature>
<dbReference type="GO" id="GO:0050891">
    <property type="term" value="P:multicellular organismal-level water homeostasis"/>
    <property type="evidence" value="ECO:0007669"/>
    <property type="project" value="Ensembl"/>
</dbReference>
<keyword evidence="14" id="KW-0564">Palmitate</keyword>
<evidence type="ECO:0000256" key="1">
    <source>
        <dbReference type="ARBA" id="ARBA00004316"/>
    </source>
</evidence>
<evidence type="ECO:0000313" key="23">
    <source>
        <dbReference type="Ensembl" id="ENSLLTP00000020751.1"/>
    </source>
</evidence>
<feature type="transmembrane region" description="Helical" evidence="22">
    <location>
        <begin position="20"/>
        <end position="40"/>
    </location>
</feature>
<evidence type="ECO:0000256" key="19">
    <source>
        <dbReference type="ARBA" id="ARBA00046979"/>
    </source>
</evidence>
<dbReference type="PANTHER" id="PTHR19139">
    <property type="entry name" value="AQUAPORIN TRANSPORTER"/>
    <property type="match status" value="1"/>
</dbReference>
<dbReference type="Ensembl" id="ENSLLTT00000021516.1">
    <property type="protein sequence ID" value="ENSLLTP00000020751.1"/>
    <property type="gene ID" value="ENSLLTG00000015522.1"/>
</dbReference>
<dbReference type="InterPro" id="IPR000425">
    <property type="entry name" value="MIP"/>
</dbReference>
<dbReference type="InterPro" id="IPR023271">
    <property type="entry name" value="Aquaporin-like"/>
</dbReference>
<dbReference type="GO" id="GO:0009992">
    <property type="term" value="P:intracellular water homeostasis"/>
    <property type="evidence" value="ECO:0007669"/>
    <property type="project" value="Ensembl"/>
</dbReference>
<dbReference type="GeneTree" id="ENSGT00940000156037"/>